<proteinExistence type="inferred from homology"/>
<keyword evidence="3" id="KW-0808">Transferase</keyword>
<evidence type="ECO:0000256" key="5">
    <source>
        <dbReference type="ARBA" id="ARBA00022705"/>
    </source>
</evidence>
<feature type="region of interest" description="Disordered" evidence="9">
    <location>
        <begin position="16"/>
        <end position="43"/>
    </location>
</feature>
<name>A0ABQ9JNV2_9CUCU</name>
<organism evidence="11 12">
    <name type="scientific">Molorchus minor</name>
    <dbReference type="NCBI Taxonomy" id="1323400"/>
    <lineage>
        <taxon>Eukaryota</taxon>
        <taxon>Metazoa</taxon>
        <taxon>Ecdysozoa</taxon>
        <taxon>Arthropoda</taxon>
        <taxon>Hexapoda</taxon>
        <taxon>Insecta</taxon>
        <taxon>Pterygota</taxon>
        <taxon>Neoptera</taxon>
        <taxon>Endopterygota</taxon>
        <taxon>Coleoptera</taxon>
        <taxon>Polyphaga</taxon>
        <taxon>Cucujiformia</taxon>
        <taxon>Chrysomeloidea</taxon>
        <taxon>Cerambycidae</taxon>
        <taxon>Lamiinae</taxon>
        <taxon>Monochamini</taxon>
        <taxon>Molorchus</taxon>
    </lineage>
</organism>
<protein>
    <recommendedName>
        <fullName evidence="2">DNA-directed DNA polymerase</fullName>
        <ecNumber evidence="2">2.7.7.7</ecNumber>
    </recommendedName>
</protein>
<evidence type="ECO:0000256" key="9">
    <source>
        <dbReference type="SAM" id="MobiDB-lite"/>
    </source>
</evidence>
<evidence type="ECO:0000313" key="11">
    <source>
        <dbReference type="EMBL" id="KAJ8979283.1"/>
    </source>
</evidence>
<keyword evidence="4" id="KW-0548">Nucleotidyltransferase</keyword>
<dbReference type="PANTHER" id="PTHR31511:SF12">
    <property type="entry name" value="RHO TERMINATION FACTOR N-TERMINAL DOMAIN-CONTAINING PROTEIN"/>
    <property type="match status" value="1"/>
</dbReference>
<evidence type="ECO:0000256" key="2">
    <source>
        <dbReference type="ARBA" id="ARBA00012417"/>
    </source>
</evidence>
<accession>A0ABQ9JNV2</accession>
<feature type="domain" description="DNA-directed DNA polymerase family B mitochondria/virus" evidence="10">
    <location>
        <begin position="301"/>
        <end position="692"/>
    </location>
</feature>
<evidence type="ECO:0000256" key="8">
    <source>
        <dbReference type="ARBA" id="ARBA00049244"/>
    </source>
</evidence>
<evidence type="ECO:0000313" key="12">
    <source>
        <dbReference type="Proteomes" id="UP001162164"/>
    </source>
</evidence>
<evidence type="ECO:0000256" key="4">
    <source>
        <dbReference type="ARBA" id="ARBA00022695"/>
    </source>
</evidence>
<gene>
    <name evidence="11" type="ORF">NQ317_004428</name>
</gene>
<dbReference type="InterPro" id="IPR043502">
    <property type="entry name" value="DNA/RNA_pol_sf"/>
</dbReference>
<comment type="similarity">
    <text evidence="1">Belongs to the DNA polymerase type-B family.</text>
</comment>
<comment type="caution">
    <text evidence="11">The sequence shown here is derived from an EMBL/GenBank/DDBJ whole genome shotgun (WGS) entry which is preliminary data.</text>
</comment>
<dbReference type="InterPro" id="IPR004868">
    <property type="entry name" value="DNA-dir_DNA_pol_B_mt/vir"/>
</dbReference>
<feature type="compositionally biased region" description="Low complexity" evidence="9">
    <location>
        <begin position="31"/>
        <end position="43"/>
    </location>
</feature>
<keyword evidence="7" id="KW-0238">DNA-binding</keyword>
<evidence type="ECO:0000256" key="7">
    <source>
        <dbReference type="ARBA" id="ARBA00023125"/>
    </source>
</evidence>
<dbReference type="Proteomes" id="UP001162164">
    <property type="component" value="Unassembled WGS sequence"/>
</dbReference>
<keyword evidence="12" id="KW-1185">Reference proteome</keyword>
<dbReference type="PANTHER" id="PTHR31511">
    <property type="entry name" value="PROTEIN CBG23764"/>
    <property type="match status" value="1"/>
</dbReference>
<keyword evidence="5" id="KW-0235">DNA replication</keyword>
<evidence type="ECO:0000256" key="6">
    <source>
        <dbReference type="ARBA" id="ARBA00022932"/>
    </source>
</evidence>
<feature type="compositionally biased region" description="Basic and acidic residues" evidence="9">
    <location>
        <begin position="16"/>
        <end position="28"/>
    </location>
</feature>
<evidence type="ECO:0000259" key="10">
    <source>
        <dbReference type="Pfam" id="PF03175"/>
    </source>
</evidence>
<comment type="catalytic activity">
    <reaction evidence="8">
        <text>DNA(n) + a 2'-deoxyribonucleoside 5'-triphosphate = DNA(n+1) + diphosphate</text>
        <dbReference type="Rhea" id="RHEA:22508"/>
        <dbReference type="Rhea" id="RHEA-COMP:17339"/>
        <dbReference type="Rhea" id="RHEA-COMP:17340"/>
        <dbReference type="ChEBI" id="CHEBI:33019"/>
        <dbReference type="ChEBI" id="CHEBI:61560"/>
        <dbReference type="ChEBI" id="CHEBI:173112"/>
        <dbReference type="EC" id="2.7.7.7"/>
    </reaction>
</comment>
<dbReference type="EMBL" id="JAPWTJ010000354">
    <property type="protein sequence ID" value="KAJ8979283.1"/>
    <property type="molecule type" value="Genomic_DNA"/>
</dbReference>
<dbReference type="EC" id="2.7.7.7" evidence="2"/>
<dbReference type="SUPFAM" id="SSF56672">
    <property type="entry name" value="DNA/RNA polymerases"/>
    <property type="match status" value="1"/>
</dbReference>
<evidence type="ECO:0000256" key="3">
    <source>
        <dbReference type="ARBA" id="ARBA00022679"/>
    </source>
</evidence>
<dbReference type="Pfam" id="PF03175">
    <property type="entry name" value="DNA_pol_B_2"/>
    <property type="match status" value="1"/>
</dbReference>
<sequence>MIIYVAIRECHVKKFKGGDERPSKRCKMDIGTGTSTSSPSSSSNLKTLTCCNQTLTVNQMNSHRRTLEHRTNACVPLTNDVHVIRVHKIVKVNMEVFGRYVLSTQDSSDLKAFNTPNKVIDQSMDLNETWTAFVDLMIVQTTEFQERDSGWALEQISYLEININKYCPMRGSSYVELPAFVARKRAVVNVRNRDQCCFGWAVTSALFPPTGECSETSSYPHFSTVLNMKGINFPVKLRDISKFEELNNISINVYGLESIFEDNKMKYEIVGPLHYSQKKLHVHVNLLLISQECGLNHHCDIDCGEVRKQYLKLRFIDSFKFLSTSLQNLGNNLTTDQFVETKCFFPDEDKFNLMRGKGVFPYSFVDSLDKLNYPTIPSKDQFFDKLNNEHITDRDYERAKCVWDIFKCQNLGDYSDLYLKADVLLLCDVFENFRKISLEKYKLDPAHYYTAPGLSWDSMLKLTEIELELLTDIDMIHFFKKGIRGGISQCSERKHIANNRFLPNYDANEPTSFISYLDATNLYGHSMTQALPTNGFIWLSVEELANLDIMSISDEGNEGYILEVDVHYPHELHDLHCDLPFLVENVVPPNSKSKLSKLIPNLNDKKQYVVHYKTLQQAISHGLVVTHIHRALKFKQSRWMKKYIDLNTDLRNKATNKFEKNQFKLMTNSVFGKTMENVDNRREIKLVTHWKSIRRSVGANALIAQPNFKTCSIFTEDFVAVHMDTDSLILKILTDNFYEFMIDNPEEFDTSNYEEGNKFQINKSTSVLGRMKDEFPADPIISFYGTGAKAYHVQSVETELKKAKGIKRSVIKQELALDDYKRVVENGCLVFRKMNTFRSDLHDMYTEMKNKVALSHHDDKRFVIPNTCKTLPWGHDDITFYQSEPEQNIQWFISAVNNIGNKVADIKGELSKQTSSLDILIAAIDELQKQ</sequence>
<reference evidence="11" key="1">
    <citation type="journal article" date="2023" name="Insect Mol. Biol.">
        <title>Genome sequencing provides insights into the evolution of gene families encoding plant cell wall-degrading enzymes in longhorned beetles.</title>
        <authorList>
            <person name="Shin N.R."/>
            <person name="Okamura Y."/>
            <person name="Kirsch R."/>
            <person name="Pauchet Y."/>
        </authorList>
    </citation>
    <scope>NUCLEOTIDE SEQUENCE</scope>
    <source>
        <strain evidence="11">MMC_N1</strain>
    </source>
</reference>
<keyword evidence="6" id="KW-0239">DNA-directed DNA polymerase</keyword>
<evidence type="ECO:0000256" key="1">
    <source>
        <dbReference type="ARBA" id="ARBA00005755"/>
    </source>
</evidence>